<proteinExistence type="predicted"/>
<dbReference type="Proteomes" id="UP000805193">
    <property type="component" value="Unassembled WGS sequence"/>
</dbReference>
<dbReference type="EMBL" id="JABSTQ010003991">
    <property type="protein sequence ID" value="KAG0442999.1"/>
    <property type="molecule type" value="Genomic_DNA"/>
</dbReference>
<keyword evidence="2" id="KW-1185">Reference proteome</keyword>
<reference evidence="1 2" key="1">
    <citation type="journal article" date="2020" name="Cell">
        <title>Large-Scale Comparative Analyses of Tick Genomes Elucidate Their Genetic Diversity and Vector Capacities.</title>
        <authorList>
            <consortium name="Tick Genome and Microbiome Consortium (TIGMIC)"/>
            <person name="Jia N."/>
            <person name="Wang J."/>
            <person name="Shi W."/>
            <person name="Du L."/>
            <person name="Sun Y."/>
            <person name="Zhan W."/>
            <person name="Jiang J.F."/>
            <person name="Wang Q."/>
            <person name="Zhang B."/>
            <person name="Ji P."/>
            <person name="Bell-Sakyi L."/>
            <person name="Cui X.M."/>
            <person name="Yuan T.T."/>
            <person name="Jiang B.G."/>
            <person name="Yang W.F."/>
            <person name="Lam T.T."/>
            <person name="Chang Q.C."/>
            <person name="Ding S.J."/>
            <person name="Wang X.J."/>
            <person name="Zhu J.G."/>
            <person name="Ruan X.D."/>
            <person name="Zhao L."/>
            <person name="Wei J.T."/>
            <person name="Ye R.Z."/>
            <person name="Que T.C."/>
            <person name="Du C.H."/>
            <person name="Zhou Y.H."/>
            <person name="Cheng J.X."/>
            <person name="Dai P.F."/>
            <person name="Guo W.B."/>
            <person name="Han X.H."/>
            <person name="Huang E.J."/>
            <person name="Li L.F."/>
            <person name="Wei W."/>
            <person name="Gao Y.C."/>
            <person name="Liu J.Z."/>
            <person name="Shao H.Z."/>
            <person name="Wang X."/>
            <person name="Wang C.C."/>
            <person name="Yang T.C."/>
            <person name="Huo Q.B."/>
            <person name="Li W."/>
            <person name="Chen H.Y."/>
            <person name="Chen S.E."/>
            <person name="Zhou L.G."/>
            <person name="Ni X.B."/>
            <person name="Tian J.H."/>
            <person name="Sheng Y."/>
            <person name="Liu T."/>
            <person name="Pan Y.S."/>
            <person name="Xia L.Y."/>
            <person name="Li J."/>
            <person name="Zhao F."/>
            <person name="Cao W.C."/>
        </authorList>
    </citation>
    <scope>NUCLEOTIDE SEQUENCE [LARGE SCALE GENOMIC DNA]</scope>
    <source>
        <strain evidence="1">Iper-2018</strain>
    </source>
</reference>
<sequence>MYDNVFNSSEEYKYAVVEFIEENDVRTMAPVPLSWFNYIWRHSAASQPWADKHCSANPTKVDDIESFILQRLCYTYQKKILDFFYSNYAVFNRVSGASTTKAVNKVDDIKSFFL</sequence>
<comment type="caution">
    <text evidence="1">The sequence shown here is derived from an EMBL/GenBank/DDBJ whole genome shotgun (WGS) entry which is preliminary data.</text>
</comment>
<protein>
    <submittedName>
        <fullName evidence="1">Uncharacterized protein</fullName>
    </submittedName>
</protein>
<evidence type="ECO:0000313" key="2">
    <source>
        <dbReference type="Proteomes" id="UP000805193"/>
    </source>
</evidence>
<evidence type="ECO:0000313" key="1">
    <source>
        <dbReference type="EMBL" id="KAG0442999.1"/>
    </source>
</evidence>
<accession>A0AC60QVM2</accession>
<organism evidence="1 2">
    <name type="scientific">Ixodes persulcatus</name>
    <name type="common">Taiga tick</name>
    <dbReference type="NCBI Taxonomy" id="34615"/>
    <lineage>
        <taxon>Eukaryota</taxon>
        <taxon>Metazoa</taxon>
        <taxon>Ecdysozoa</taxon>
        <taxon>Arthropoda</taxon>
        <taxon>Chelicerata</taxon>
        <taxon>Arachnida</taxon>
        <taxon>Acari</taxon>
        <taxon>Parasitiformes</taxon>
        <taxon>Ixodida</taxon>
        <taxon>Ixodoidea</taxon>
        <taxon>Ixodidae</taxon>
        <taxon>Ixodinae</taxon>
        <taxon>Ixodes</taxon>
    </lineage>
</organism>
<name>A0AC60QVM2_IXOPE</name>
<gene>
    <name evidence="1" type="ORF">HPB47_015398</name>
</gene>